<proteinExistence type="predicted"/>
<dbReference type="EMBL" id="JAVHJS010000021">
    <property type="protein sequence ID" value="KAK2823244.1"/>
    <property type="molecule type" value="Genomic_DNA"/>
</dbReference>
<organism evidence="2 3">
    <name type="scientific">Tachysurus vachellii</name>
    <name type="common">Darkbarbel catfish</name>
    <name type="synonym">Pelteobagrus vachellii</name>
    <dbReference type="NCBI Taxonomy" id="175792"/>
    <lineage>
        <taxon>Eukaryota</taxon>
        <taxon>Metazoa</taxon>
        <taxon>Chordata</taxon>
        <taxon>Craniata</taxon>
        <taxon>Vertebrata</taxon>
        <taxon>Euteleostomi</taxon>
        <taxon>Actinopterygii</taxon>
        <taxon>Neopterygii</taxon>
        <taxon>Teleostei</taxon>
        <taxon>Ostariophysi</taxon>
        <taxon>Siluriformes</taxon>
        <taxon>Bagridae</taxon>
        <taxon>Tachysurus</taxon>
    </lineage>
</organism>
<keyword evidence="1" id="KW-0812">Transmembrane</keyword>
<keyword evidence="3" id="KW-1185">Reference proteome</keyword>
<accession>A0AA88LSI4</accession>
<evidence type="ECO:0000313" key="3">
    <source>
        <dbReference type="Proteomes" id="UP001187315"/>
    </source>
</evidence>
<protein>
    <submittedName>
        <fullName evidence="2">Uncharacterized protein</fullName>
    </submittedName>
</protein>
<feature type="transmembrane region" description="Helical" evidence="1">
    <location>
        <begin position="143"/>
        <end position="164"/>
    </location>
</feature>
<comment type="caution">
    <text evidence="2">The sequence shown here is derived from an EMBL/GenBank/DDBJ whole genome shotgun (WGS) entry which is preliminary data.</text>
</comment>
<evidence type="ECO:0000256" key="1">
    <source>
        <dbReference type="SAM" id="Phobius"/>
    </source>
</evidence>
<evidence type="ECO:0000313" key="2">
    <source>
        <dbReference type="EMBL" id="KAK2823244.1"/>
    </source>
</evidence>
<dbReference type="AlphaFoldDB" id="A0AA88LSI4"/>
<dbReference type="Proteomes" id="UP001187315">
    <property type="component" value="Unassembled WGS sequence"/>
</dbReference>
<keyword evidence="1" id="KW-0472">Membrane</keyword>
<name>A0AA88LSI4_TACVA</name>
<sequence length="344" mass="39473">MSHYTRDNLHLQFRECFRDFFNEPKPPSKTVKHNVLGVSSRRFKYLRRLVIAVSRFCDTSSRFKSVLSFNNFPLDDEDIKSHFNVTPHTRDRSCRIKSDGLIEASSPTGRRWNNVVPQRHGTNLLALFVSRLSLNKIYSPKESTSFCFLCSLCMFFFNIITLIYRHLFGKWRNMENIGNFVDGNPSSGNGTLLPWGTKLYLCFNNSVFKESQQSPGLMLAFLQKAFDSCQSNNLIEFVIENSVCTYLALSQHGAVSFRFEARFLLSNTNIICGINYFSLWTANDSNPKQSLSSAIIFFPGVHIYSTRCRSRLLNVCSTTSVSCLFIRVCVYIPQEKLSHSRIIS</sequence>
<gene>
    <name evidence="2" type="ORF">Q7C36_019844</name>
</gene>
<reference evidence="2" key="1">
    <citation type="submission" date="2023-08" db="EMBL/GenBank/DDBJ databases">
        <title>Pelteobagrus vachellii genome.</title>
        <authorList>
            <person name="Liu H."/>
        </authorList>
    </citation>
    <scope>NUCLEOTIDE SEQUENCE</scope>
    <source>
        <strain evidence="2">PRFRI_2022a</strain>
        <tissue evidence="2">Muscle</tissue>
    </source>
</reference>
<keyword evidence="1" id="KW-1133">Transmembrane helix</keyword>